<protein>
    <submittedName>
        <fullName evidence="2">Uncharacterized protein</fullName>
    </submittedName>
</protein>
<evidence type="ECO:0000256" key="1">
    <source>
        <dbReference type="SAM" id="MobiDB-lite"/>
    </source>
</evidence>
<accession>A0ABD3AFQ6</accession>
<feature type="region of interest" description="Disordered" evidence="1">
    <location>
        <begin position="189"/>
        <end position="230"/>
    </location>
</feature>
<proteinExistence type="predicted"/>
<reference evidence="2 3" key="1">
    <citation type="submission" date="2024-11" db="EMBL/GenBank/DDBJ databases">
        <title>A near-complete genome assembly of Cinchona calisaya.</title>
        <authorList>
            <person name="Lian D.C."/>
            <person name="Zhao X.W."/>
            <person name="Wei L."/>
        </authorList>
    </citation>
    <scope>NUCLEOTIDE SEQUENCE [LARGE SCALE GENOMIC DNA]</scope>
    <source>
        <tissue evidence="2">Nenye</tissue>
    </source>
</reference>
<comment type="caution">
    <text evidence="2">The sequence shown here is derived from an EMBL/GenBank/DDBJ whole genome shotgun (WGS) entry which is preliminary data.</text>
</comment>
<feature type="compositionally biased region" description="Polar residues" evidence="1">
    <location>
        <begin position="214"/>
        <end position="230"/>
    </location>
</feature>
<feature type="non-terminal residue" evidence="2">
    <location>
        <position position="230"/>
    </location>
</feature>
<evidence type="ECO:0000313" key="3">
    <source>
        <dbReference type="Proteomes" id="UP001630127"/>
    </source>
</evidence>
<dbReference type="Proteomes" id="UP001630127">
    <property type="component" value="Unassembled WGS sequence"/>
</dbReference>
<keyword evidence="3" id="KW-1185">Reference proteome</keyword>
<dbReference type="AlphaFoldDB" id="A0ABD3AFQ6"/>
<feature type="compositionally biased region" description="Polar residues" evidence="1">
    <location>
        <begin position="196"/>
        <end position="205"/>
    </location>
</feature>
<evidence type="ECO:0000313" key="2">
    <source>
        <dbReference type="EMBL" id="KAL3530631.1"/>
    </source>
</evidence>
<name>A0ABD3AFQ6_9GENT</name>
<dbReference type="EMBL" id="JBJUIK010000004">
    <property type="protein sequence ID" value="KAL3530631.1"/>
    <property type="molecule type" value="Genomic_DNA"/>
</dbReference>
<organism evidence="2 3">
    <name type="scientific">Cinchona calisaya</name>
    <dbReference type="NCBI Taxonomy" id="153742"/>
    <lineage>
        <taxon>Eukaryota</taxon>
        <taxon>Viridiplantae</taxon>
        <taxon>Streptophyta</taxon>
        <taxon>Embryophyta</taxon>
        <taxon>Tracheophyta</taxon>
        <taxon>Spermatophyta</taxon>
        <taxon>Magnoliopsida</taxon>
        <taxon>eudicotyledons</taxon>
        <taxon>Gunneridae</taxon>
        <taxon>Pentapetalae</taxon>
        <taxon>asterids</taxon>
        <taxon>lamiids</taxon>
        <taxon>Gentianales</taxon>
        <taxon>Rubiaceae</taxon>
        <taxon>Cinchonoideae</taxon>
        <taxon>Cinchoneae</taxon>
        <taxon>Cinchona</taxon>
    </lineage>
</organism>
<gene>
    <name evidence="2" type="ORF">ACH5RR_009953</name>
</gene>
<sequence>MPDAIDGNIGVTTAKEFAVNSNVAHKTAVDDTAAWDASIDSVTAPGSAVDAPIARETSIMAAATHNFNDTATATQMAELAAAKFSLELEITVAHSLVAPQSASEGVAAVDSCEVQLFEPDIRAAAAQLDTSINGTTAREAVDVTTAAAMGKNKAAAARAKRLGEATKQVSTLATKIFDSSDVTAATLRRKKPIASTEHTQNTRSGNDPLITHRLSMSSSYESINADTEIP</sequence>